<comment type="caution">
    <text evidence="1">The sequence shown here is derived from an EMBL/GenBank/DDBJ whole genome shotgun (WGS) entry which is preliminary data.</text>
</comment>
<evidence type="ECO:0000313" key="2">
    <source>
        <dbReference type="Proteomes" id="UP001634007"/>
    </source>
</evidence>
<dbReference type="Proteomes" id="UP001634007">
    <property type="component" value="Unassembled WGS sequence"/>
</dbReference>
<keyword evidence="2" id="KW-1185">Reference proteome</keyword>
<sequence>MDKGLVADLSCSVESIAISCLNWDPSKRLRMVDIVYALPKSDDIFDISEDGLSTDAQVLARSTCLYYNVDNQFK</sequence>
<dbReference type="EMBL" id="JBJKBG010000008">
    <property type="protein sequence ID" value="KAL3727102.1"/>
    <property type="molecule type" value="Genomic_DNA"/>
</dbReference>
<dbReference type="AlphaFoldDB" id="A0ABD3JP15"/>
<reference evidence="1 2" key="1">
    <citation type="submission" date="2024-11" db="EMBL/GenBank/DDBJ databases">
        <title>Chromosome-level genome assembly of Eucalyptus globulus Labill. provides insights into its genome evolution.</title>
        <authorList>
            <person name="Li X."/>
        </authorList>
    </citation>
    <scope>NUCLEOTIDE SEQUENCE [LARGE SCALE GENOMIC DNA]</scope>
    <source>
        <strain evidence="1">CL2024</strain>
        <tissue evidence="1">Fresh tender leaves</tissue>
    </source>
</reference>
<proteinExistence type="predicted"/>
<accession>A0ABD3JP15</accession>
<evidence type="ECO:0000313" key="1">
    <source>
        <dbReference type="EMBL" id="KAL3727102.1"/>
    </source>
</evidence>
<organism evidence="1 2">
    <name type="scientific">Eucalyptus globulus</name>
    <name type="common">Tasmanian blue gum</name>
    <dbReference type="NCBI Taxonomy" id="34317"/>
    <lineage>
        <taxon>Eukaryota</taxon>
        <taxon>Viridiplantae</taxon>
        <taxon>Streptophyta</taxon>
        <taxon>Embryophyta</taxon>
        <taxon>Tracheophyta</taxon>
        <taxon>Spermatophyta</taxon>
        <taxon>Magnoliopsida</taxon>
        <taxon>eudicotyledons</taxon>
        <taxon>Gunneridae</taxon>
        <taxon>Pentapetalae</taxon>
        <taxon>rosids</taxon>
        <taxon>malvids</taxon>
        <taxon>Myrtales</taxon>
        <taxon>Myrtaceae</taxon>
        <taxon>Myrtoideae</taxon>
        <taxon>Eucalypteae</taxon>
        <taxon>Eucalyptus</taxon>
    </lineage>
</organism>
<name>A0ABD3JP15_EUCGL</name>
<protein>
    <submittedName>
        <fullName evidence="1">Uncharacterized protein</fullName>
    </submittedName>
</protein>
<gene>
    <name evidence="1" type="ORF">ACJRO7_031926</name>
</gene>